<gene>
    <name evidence="1" type="ORF">DFP97_12051</name>
</gene>
<comment type="caution">
    <text evidence="1">The sequence shown here is derived from an EMBL/GenBank/DDBJ whole genome shotgun (WGS) entry which is preliminary data.</text>
</comment>
<dbReference type="OrthoDB" id="2986513at2"/>
<dbReference type="Proteomes" id="UP000252415">
    <property type="component" value="Unassembled WGS sequence"/>
</dbReference>
<sequence length="310" mass="35387">MELFTVSLPTSLGQSVNKLSKLLTEQAVVDLHIGSNAESAAAVEFQVVSEQDIRCQAVLPHFQLQLHGPAVYKATSKAIAEFVISELEPDMLSSIIRRKYRNHSSAESAAIEKYCHDLLHGKEWDGLGTRFLDADRLRRKGKVAAEIEQYLQEHTQLNVTGFTTFRLEPYRRELTEVVEYALDEYVLDKQYQEFISLLKYFVFLQDTKVPMIHLLHKGGHDFILYDESFQLLDSKPPSDRIVAEMLETEMNIEDMVISSLISVSPKHITIHTRQPEMQVIRTIETIFDQRVTVCVQCVSCSSSLDELIQP</sequence>
<proteinExistence type="predicted"/>
<dbReference type="RefSeq" id="WP_114383499.1">
    <property type="nucleotide sequence ID" value="NZ_QPJD01000020.1"/>
</dbReference>
<dbReference type="AlphaFoldDB" id="A0A368VJU0"/>
<dbReference type="Pfam" id="PF08812">
    <property type="entry name" value="YtxC"/>
    <property type="match status" value="1"/>
</dbReference>
<keyword evidence="2" id="KW-1185">Reference proteome</keyword>
<protein>
    <submittedName>
        <fullName evidence="1">Putative sporulation protein YtxC</fullName>
    </submittedName>
</protein>
<dbReference type="InterPro" id="IPR014199">
    <property type="entry name" value="Spore_YtxC"/>
</dbReference>
<organism evidence="1 2">
    <name type="scientific">Paenibacillus prosopidis</name>
    <dbReference type="NCBI Taxonomy" id="630520"/>
    <lineage>
        <taxon>Bacteria</taxon>
        <taxon>Bacillati</taxon>
        <taxon>Bacillota</taxon>
        <taxon>Bacilli</taxon>
        <taxon>Bacillales</taxon>
        <taxon>Paenibacillaceae</taxon>
        <taxon>Paenibacillus</taxon>
    </lineage>
</organism>
<reference evidence="1 2" key="1">
    <citation type="submission" date="2018-07" db="EMBL/GenBank/DDBJ databases">
        <title>Genomic Encyclopedia of Type Strains, Phase III (KMG-III): the genomes of soil and plant-associated and newly described type strains.</title>
        <authorList>
            <person name="Whitman W."/>
        </authorList>
    </citation>
    <scope>NUCLEOTIDE SEQUENCE [LARGE SCALE GENOMIC DNA]</scope>
    <source>
        <strain evidence="1 2">CECT 7506</strain>
    </source>
</reference>
<dbReference type="EMBL" id="QPJD01000020">
    <property type="protein sequence ID" value="RCW41916.1"/>
    <property type="molecule type" value="Genomic_DNA"/>
</dbReference>
<name>A0A368VJU0_9BACL</name>
<evidence type="ECO:0000313" key="2">
    <source>
        <dbReference type="Proteomes" id="UP000252415"/>
    </source>
</evidence>
<evidence type="ECO:0000313" key="1">
    <source>
        <dbReference type="EMBL" id="RCW41916.1"/>
    </source>
</evidence>
<accession>A0A368VJU0</accession>